<gene>
    <name evidence="2" type="ORF">C4886_00290</name>
</gene>
<protein>
    <submittedName>
        <fullName evidence="2">DUF3343 domain-containing protein</fullName>
    </submittedName>
</protein>
<accession>A0A367G8Z7</accession>
<reference evidence="2 3" key="1">
    <citation type="submission" date="2018-02" db="EMBL/GenBank/DDBJ databases">
        <title>Complete genome sequencing of Faecalibacterium prausnitzii strains isolated from the human gut.</title>
        <authorList>
            <person name="Fitzgerald B.C."/>
            <person name="Shkoporov A.N."/>
            <person name="Ross P.R."/>
            <person name="Hill C."/>
        </authorList>
    </citation>
    <scope>NUCLEOTIDE SEQUENCE [LARGE SCALE GENOMIC DNA]</scope>
    <source>
        <strain evidence="2 3">APC942/31-1</strain>
    </source>
</reference>
<sequence length="78" mass="8909">MRRKVITTVVTFSTTTAAMKMERTAKESEFPGRLIPIPSEISAQCGLAWKCVEQSEEETENFLKKKELAWDGIYRVLV</sequence>
<evidence type="ECO:0000313" key="3">
    <source>
        <dbReference type="Proteomes" id="UP000253208"/>
    </source>
</evidence>
<proteinExistence type="predicted"/>
<evidence type="ECO:0000313" key="2">
    <source>
        <dbReference type="EMBL" id="RCH46421.1"/>
    </source>
</evidence>
<feature type="domain" description="Putative Se/S carrier protein-like" evidence="1">
    <location>
        <begin position="9"/>
        <end position="75"/>
    </location>
</feature>
<dbReference type="RefSeq" id="WP_015525721.1">
    <property type="nucleotide sequence ID" value="NZ_PSQG01000001.1"/>
</dbReference>
<dbReference type="Proteomes" id="UP000253208">
    <property type="component" value="Unassembled WGS sequence"/>
</dbReference>
<dbReference type="InterPro" id="IPR021778">
    <property type="entry name" value="Se/S_carrier-like"/>
</dbReference>
<dbReference type="AlphaFoldDB" id="A0A367G8Z7"/>
<comment type="caution">
    <text evidence="2">The sequence shown here is derived from an EMBL/GenBank/DDBJ whole genome shotgun (WGS) entry which is preliminary data.</text>
</comment>
<dbReference type="EMBL" id="PSQG01000001">
    <property type="protein sequence ID" value="RCH46421.1"/>
    <property type="molecule type" value="Genomic_DNA"/>
</dbReference>
<organism evidence="2 3">
    <name type="scientific">Blautia obeum</name>
    <dbReference type="NCBI Taxonomy" id="40520"/>
    <lineage>
        <taxon>Bacteria</taxon>
        <taxon>Bacillati</taxon>
        <taxon>Bacillota</taxon>
        <taxon>Clostridia</taxon>
        <taxon>Lachnospirales</taxon>
        <taxon>Lachnospiraceae</taxon>
        <taxon>Blautia</taxon>
    </lineage>
</organism>
<evidence type="ECO:0000259" key="1">
    <source>
        <dbReference type="Pfam" id="PF11823"/>
    </source>
</evidence>
<name>A0A367G8Z7_9FIRM</name>
<dbReference type="Pfam" id="PF11823">
    <property type="entry name" value="Se_S_carrier"/>
    <property type="match status" value="1"/>
</dbReference>